<sequence length="182" mass="19959">MMHDGALTADQLTHIQGVRDDWMRVGVSTERCDRPAAEAAVRAVYTAAGLVAPTWVVWADSPLGGARAVLDQPGDRLWDEVGGHLCPWRDAYWLAYHQVARPIAGLPPSPQLDALAAATRAVGWWWPMRDVAVLTDRPTQLHRDEQGRLHREGGPAVAYADGWALHYRHGTPHPALTAGETL</sequence>
<dbReference type="Pfam" id="PF20530">
    <property type="entry name" value="DUF6745"/>
    <property type="match status" value="1"/>
</dbReference>
<evidence type="ECO:0000313" key="2">
    <source>
        <dbReference type="EMBL" id="MFC5996911.1"/>
    </source>
</evidence>
<evidence type="ECO:0000259" key="1">
    <source>
        <dbReference type="Pfam" id="PF20530"/>
    </source>
</evidence>
<dbReference type="InterPro" id="IPR046633">
    <property type="entry name" value="DUF6745"/>
</dbReference>
<gene>
    <name evidence="2" type="ORF">ACFQE5_22125</name>
</gene>
<dbReference type="EMBL" id="JBHSQW010000044">
    <property type="protein sequence ID" value="MFC5996911.1"/>
    <property type="molecule type" value="Genomic_DNA"/>
</dbReference>
<name>A0ABW1J7Q0_9PSEU</name>
<reference evidence="3" key="1">
    <citation type="journal article" date="2019" name="Int. J. Syst. Evol. Microbiol.">
        <title>The Global Catalogue of Microorganisms (GCM) 10K type strain sequencing project: providing services to taxonomists for standard genome sequencing and annotation.</title>
        <authorList>
            <consortium name="The Broad Institute Genomics Platform"/>
            <consortium name="The Broad Institute Genome Sequencing Center for Infectious Disease"/>
            <person name="Wu L."/>
            <person name="Ma J."/>
        </authorList>
    </citation>
    <scope>NUCLEOTIDE SEQUENCE [LARGE SCALE GENOMIC DNA]</scope>
    <source>
        <strain evidence="3">CCM 8391</strain>
    </source>
</reference>
<keyword evidence="3" id="KW-1185">Reference proteome</keyword>
<dbReference type="RefSeq" id="WP_379587778.1">
    <property type="nucleotide sequence ID" value="NZ_JBHSQW010000044.1"/>
</dbReference>
<protein>
    <submittedName>
        <fullName evidence="2">DUF6745 domain-containing protein</fullName>
    </submittedName>
</protein>
<evidence type="ECO:0000313" key="3">
    <source>
        <dbReference type="Proteomes" id="UP001596302"/>
    </source>
</evidence>
<comment type="caution">
    <text evidence="2">The sequence shown here is derived from an EMBL/GenBank/DDBJ whole genome shotgun (WGS) entry which is preliminary data.</text>
</comment>
<feature type="domain" description="DUF6745" evidence="1">
    <location>
        <begin position="90"/>
        <end position="175"/>
    </location>
</feature>
<accession>A0ABW1J7Q0</accession>
<organism evidence="2 3">
    <name type="scientific">Pseudonocardia hispaniensis</name>
    <dbReference type="NCBI Taxonomy" id="904933"/>
    <lineage>
        <taxon>Bacteria</taxon>
        <taxon>Bacillati</taxon>
        <taxon>Actinomycetota</taxon>
        <taxon>Actinomycetes</taxon>
        <taxon>Pseudonocardiales</taxon>
        <taxon>Pseudonocardiaceae</taxon>
        <taxon>Pseudonocardia</taxon>
    </lineage>
</organism>
<dbReference type="Proteomes" id="UP001596302">
    <property type="component" value="Unassembled WGS sequence"/>
</dbReference>
<proteinExistence type="predicted"/>